<dbReference type="EMBL" id="SMOL01000157">
    <property type="protein sequence ID" value="KAB2627062.1"/>
    <property type="molecule type" value="Genomic_DNA"/>
</dbReference>
<feature type="compositionally biased region" description="Low complexity" evidence="7">
    <location>
        <begin position="558"/>
        <end position="570"/>
    </location>
</feature>
<evidence type="ECO:0000313" key="9">
    <source>
        <dbReference type="EMBL" id="KAB2627062.1"/>
    </source>
</evidence>
<proteinExistence type="predicted"/>
<feature type="coiled-coil region" evidence="6">
    <location>
        <begin position="661"/>
        <end position="688"/>
    </location>
</feature>
<dbReference type="Pfam" id="PF02365">
    <property type="entry name" value="NAM"/>
    <property type="match status" value="1"/>
</dbReference>
<dbReference type="GO" id="GO:0005634">
    <property type="term" value="C:nucleus"/>
    <property type="evidence" value="ECO:0007669"/>
    <property type="project" value="UniProtKB-SubCell"/>
</dbReference>
<feature type="compositionally biased region" description="Low complexity" evidence="7">
    <location>
        <begin position="578"/>
        <end position="590"/>
    </location>
</feature>
<dbReference type="PANTHER" id="PTHR31744:SF210">
    <property type="entry name" value="NAC DOMAIN-CONTAINING PROTEIN 86-LIKE"/>
    <property type="match status" value="1"/>
</dbReference>
<accession>A0A5N5HLN3</accession>
<dbReference type="PROSITE" id="PS51005">
    <property type="entry name" value="NAC"/>
    <property type="match status" value="1"/>
</dbReference>
<keyword evidence="5" id="KW-0539">Nucleus</keyword>
<reference evidence="9 10" key="1">
    <citation type="submission" date="2019-09" db="EMBL/GenBank/DDBJ databases">
        <authorList>
            <person name="Ou C."/>
        </authorList>
    </citation>
    <scope>NUCLEOTIDE SEQUENCE [LARGE SCALE GENOMIC DNA]</scope>
    <source>
        <strain evidence="9">S2</strain>
        <tissue evidence="9">Leaf</tissue>
    </source>
</reference>
<evidence type="ECO:0000256" key="5">
    <source>
        <dbReference type="ARBA" id="ARBA00023242"/>
    </source>
</evidence>
<dbReference type="AlphaFoldDB" id="A0A5N5HLN3"/>
<feature type="region of interest" description="Disordered" evidence="7">
    <location>
        <begin position="549"/>
        <end position="590"/>
    </location>
</feature>
<dbReference type="GO" id="GO:0003677">
    <property type="term" value="F:DNA binding"/>
    <property type="evidence" value="ECO:0007669"/>
    <property type="project" value="UniProtKB-KW"/>
</dbReference>
<dbReference type="FunFam" id="2.170.150.80:FF:000002">
    <property type="entry name" value="Nac domain-containing protein 86"/>
    <property type="match status" value="1"/>
</dbReference>
<protein>
    <submittedName>
        <fullName evidence="9">Filaggrin-2-like</fullName>
    </submittedName>
</protein>
<evidence type="ECO:0000256" key="4">
    <source>
        <dbReference type="ARBA" id="ARBA00023163"/>
    </source>
</evidence>
<keyword evidence="3" id="KW-0238">DNA-binding</keyword>
<reference evidence="10" key="2">
    <citation type="submission" date="2019-10" db="EMBL/GenBank/DDBJ databases">
        <title>A de novo genome assembly of a pear dwarfing rootstock.</title>
        <authorList>
            <person name="Wang F."/>
            <person name="Wang J."/>
            <person name="Li S."/>
            <person name="Zhang Y."/>
            <person name="Fang M."/>
            <person name="Ma L."/>
            <person name="Zhao Y."/>
            <person name="Jiang S."/>
        </authorList>
    </citation>
    <scope>NUCLEOTIDE SEQUENCE [LARGE SCALE GENOMIC DNA]</scope>
</reference>
<comment type="caution">
    <text evidence="9">The sequence shown here is derived from an EMBL/GenBank/DDBJ whole genome shotgun (WGS) entry which is preliminary data.</text>
</comment>
<dbReference type="Gene3D" id="2.170.150.80">
    <property type="entry name" value="NAC domain"/>
    <property type="match status" value="1"/>
</dbReference>
<evidence type="ECO:0000256" key="6">
    <source>
        <dbReference type="SAM" id="Coils"/>
    </source>
</evidence>
<evidence type="ECO:0000256" key="3">
    <source>
        <dbReference type="ARBA" id="ARBA00023125"/>
    </source>
</evidence>
<keyword evidence="2" id="KW-0805">Transcription regulation</keyword>
<dbReference type="Proteomes" id="UP000327157">
    <property type="component" value="Chromosome 2"/>
</dbReference>
<keyword evidence="4" id="KW-0804">Transcription</keyword>
<evidence type="ECO:0000313" key="10">
    <source>
        <dbReference type="Proteomes" id="UP000327157"/>
    </source>
</evidence>
<feature type="domain" description="NAC" evidence="8">
    <location>
        <begin position="36"/>
        <end position="188"/>
    </location>
</feature>
<dbReference type="InterPro" id="IPR003441">
    <property type="entry name" value="NAC-dom"/>
</dbReference>
<reference evidence="9 10" key="3">
    <citation type="submission" date="2019-11" db="EMBL/GenBank/DDBJ databases">
        <title>A de novo genome assembly of a pear dwarfing rootstock.</title>
        <authorList>
            <person name="Wang F."/>
            <person name="Wang J."/>
            <person name="Li S."/>
            <person name="Zhang Y."/>
            <person name="Fang M."/>
            <person name="Ma L."/>
            <person name="Zhao Y."/>
            <person name="Jiang S."/>
        </authorList>
    </citation>
    <scope>NUCLEOTIDE SEQUENCE [LARGE SCALE GENOMIC DNA]</scope>
    <source>
        <strain evidence="9">S2</strain>
        <tissue evidence="9">Leaf</tissue>
    </source>
</reference>
<organism evidence="9 10">
    <name type="scientific">Pyrus ussuriensis x Pyrus communis</name>
    <dbReference type="NCBI Taxonomy" id="2448454"/>
    <lineage>
        <taxon>Eukaryota</taxon>
        <taxon>Viridiplantae</taxon>
        <taxon>Streptophyta</taxon>
        <taxon>Embryophyta</taxon>
        <taxon>Tracheophyta</taxon>
        <taxon>Spermatophyta</taxon>
        <taxon>Magnoliopsida</taxon>
        <taxon>eudicotyledons</taxon>
        <taxon>Gunneridae</taxon>
        <taxon>Pentapetalae</taxon>
        <taxon>rosids</taxon>
        <taxon>fabids</taxon>
        <taxon>Rosales</taxon>
        <taxon>Rosaceae</taxon>
        <taxon>Amygdaloideae</taxon>
        <taxon>Maleae</taxon>
        <taxon>Pyrus</taxon>
    </lineage>
</organism>
<dbReference type="OrthoDB" id="645697at2759"/>
<evidence type="ECO:0000256" key="1">
    <source>
        <dbReference type="ARBA" id="ARBA00004123"/>
    </source>
</evidence>
<keyword evidence="10" id="KW-1185">Reference proteome</keyword>
<dbReference type="PANTHER" id="PTHR31744">
    <property type="entry name" value="PROTEIN CUP-SHAPED COTYLEDON 2-RELATED"/>
    <property type="match status" value="1"/>
</dbReference>
<evidence type="ECO:0000256" key="7">
    <source>
        <dbReference type="SAM" id="MobiDB-lite"/>
    </source>
</evidence>
<dbReference type="SUPFAM" id="SSF101941">
    <property type="entry name" value="NAC domain"/>
    <property type="match status" value="1"/>
</dbReference>
<evidence type="ECO:0000259" key="8">
    <source>
        <dbReference type="PROSITE" id="PS51005"/>
    </source>
</evidence>
<evidence type="ECO:0000256" key="2">
    <source>
        <dbReference type="ARBA" id="ARBA00023015"/>
    </source>
</evidence>
<gene>
    <name evidence="9" type="ORF">D8674_020680</name>
</gene>
<sequence>MGREADLQIIPSAAAAVIAVAAPIDPPTPAPAPTALAPGFRFHPTDEELVIYYLKRKVCRKPFKFNAISEVDIYKSEPWDLADKSSLKSRDQEYYFFSALDRKYGNGARMNRATNQGYWKATGNDRAVKHNDINVGMKKTLVFHSGRAPDGKRTNWVMHEYRLVDEVFEKAGLGAIQDAFVLCRVFHKSNIGPPNGHRYAPFVEEEWDDDDKLTLVPGQETRSVAVVSRDAFVVGNGHAACSEQNDYAARSEQKVHAARSEQKVHAARSEQNDYAAHSEQKVHAVRGEQNGHAAYIKGNGHATYIGGNGHAGYIGGNGHAAYIGGNGHAAYIGGNGQAAYNGENGHGTSVERNGHGISMEGIEHGTSVKGTGHGTEGNGHGTSVKRYGHVTSVEGSGHVTSEGSGHVTSVEGNGQVTSVKGNGHGISVKGNVVEGIGHGTIIVVDDNGTTNEGNCHETGTAGNGHSAPTAENNIEQDTQAISKAIVVVPELPTENQTVLPPCKAERTDDYPMTCVVNREERLDDYPSPGPDDAQPLLTLFNRQPGQLRQYKRRRHNESNSNHSNASEISSGMTHDPCSSTTTTASTEASMTTTTRNFLSALVEYQLLESLEPKDTTPAPPPELNAALMESSVPTSCLKYIETLQTEIHKISIERETLKFEMMSAQAMINILQARIDLLNKENEDLKRKV</sequence>
<name>A0A5N5HLN3_9ROSA</name>
<comment type="subcellular location">
    <subcellularLocation>
        <location evidence="1">Nucleus</location>
    </subcellularLocation>
</comment>
<keyword evidence="6" id="KW-0175">Coiled coil</keyword>
<dbReference type="InterPro" id="IPR036093">
    <property type="entry name" value="NAC_dom_sf"/>
</dbReference>
<dbReference type="GO" id="GO:0006355">
    <property type="term" value="P:regulation of DNA-templated transcription"/>
    <property type="evidence" value="ECO:0007669"/>
    <property type="project" value="InterPro"/>
</dbReference>